<accession>A0ABS9A0U7</accession>
<keyword evidence="4" id="KW-1185">Reference proteome</keyword>
<dbReference type="GO" id="GO:0016740">
    <property type="term" value="F:transferase activity"/>
    <property type="evidence" value="ECO:0007669"/>
    <property type="project" value="UniProtKB-KW"/>
</dbReference>
<dbReference type="EMBL" id="JABFTX010000001">
    <property type="protein sequence ID" value="MCE8002448.1"/>
    <property type="molecule type" value="Genomic_DNA"/>
</dbReference>
<comment type="similarity">
    <text evidence="1">Belongs to the bacterial sugar transferase family.</text>
</comment>
<dbReference type="Proteomes" id="UP001320168">
    <property type="component" value="Unassembled WGS sequence"/>
</dbReference>
<dbReference type="Pfam" id="PF02397">
    <property type="entry name" value="Bac_transf"/>
    <property type="match status" value="1"/>
</dbReference>
<protein>
    <submittedName>
        <fullName evidence="3">Sugar transferase</fullName>
    </submittedName>
</protein>
<dbReference type="PANTHER" id="PTHR30576:SF0">
    <property type="entry name" value="UNDECAPRENYL-PHOSPHATE N-ACETYLGALACTOSAMINYL 1-PHOSPHATE TRANSFERASE-RELATED"/>
    <property type="match status" value="1"/>
</dbReference>
<sequence length="211" mass="23877">MKRILDVVLSVLALLLLSPLLLLIALLIRYDSPGGALFVQRRVGRHLVPFDIYKFRTMRDRPANEIDPLIEGVIDSGHARITRIGRVLRATSLDELPQLLNVLKGDMSLVGPRPVLIEQVEAVPVQYLNRFSVRPGLTGLAQVRGRRSLGWLQQLELDSQYAERASIGLDLRLMLATVYVVLTLKDIYGSTDQNWRQYRNGRCRHDVGESK</sequence>
<comment type="caution">
    <text evidence="3">The sequence shown here is derived from an EMBL/GenBank/DDBJ whole genome shotgun (WGS) entry which is preliminary data.</text>
</comment>
<evidence type="ECO:0000256" key="1">
    <source>
        <dbReference type="ARBA" id="ARBA00006464"/>
    </source>
</evidence>
<organism evidence="3 4">
    <name type="scientific">Billgrantia ethanolica</name>
    <dbReference type="NCBI Taxonomy" id="2733486"/>
    <lineage>
        <taxon>Bacteria</taxon>
        <taxon>Pseudomonadati</taxon>
        <taxon>Pseudomonadota</taxon>
        <taxon>Gammaproteobacteria</taxon>
        <taxon>Oceanospirillales</taxon>
        <taxon>Halomonadaceae</taxon>
        <taxon>Billgrantia</taxon>
    </lineage>
</organism>
<evidence type="ECO:0000313" key="3">
    <source>
        <dbReference type="EMBL" id="MCE8002448.1"/>
    </source>
</evidence>
<evidence type="ECO:0000259" key="2">
    <source>
        <dbReference type="Pfam" id="PF02397"/>
    </source>
</evidence>
<keyword evidence="3" id="KW-0808">Transferase</keyword>
<dbReference type="PANTHER" id="PTHR30576">
    <property type="entry name" value="COLANIC BIOSYNTHESIS UDP-GLUCOSE LIPID CARRIER TRANSFERASE"/>
    <property type="match status" value="1"/>
</dbReference>
<gene>
    <name evidence="3" type="ORF">HOP53_06315</name>
</gene>
<reference evidence="3 4" key="1">
    <citation type="journal article" date="2021" name="Front. Microbiol.">
        <title>Aerobic Denitrification and Heterotrophic Sulfur Oxidation in the Genus Halomonas Revealed by Six Novel Species Characterizations and Genome-Based Analysis.</title>
        <authorList>
            <person name="Wang L."/>
            <person name="Shao Z."/>
        </authorList>
    </citation>
    <scope>NUCLEOTIDE SEQUENCE [LARGE SCALE GENOMIC DNA]</scope>
    <source>
        <strain evidence="3 4">MCCC 1A11081</strain>
    </source>
</reference>
<proteinExistence type="inferred from homology"/>
<dbReference type="InterPro" id="IPR003362">
    <property type="entry name" value="Bact_transf"/>
</dbReference>
<dbReference type="RefSeq" id="WP_234269224.1">
    <property type="nucleotide sequence ID" value="NZ_JABFTX010000001.1"/>
</dbReference>
<name>A0ABS9A0U7_9GAMM</name>
<evidence type="ECO:0000313" key="4">
    <source>
        <dbReference type="Proteomes" id="UP001320168"/>
    </source>
</evidence>
<feature type="domain" description="Bacterial sugar transferase" evidence="2">
    <location>
        <begin position="2"/>
        <end position="182"/>
    </location>
</feature>